<evidence type="ECO:0000313" key="1">
    <source>
        <dbReference type="EMBL" id="QQC43133.1"/>
    </source>
</evidence>
<name>A0AAQ0BWX4_9ACTO</name>
<keyword evidence="2" id="KW-1185">Reference proteome</keyword>
<dbReference type="AlphaFoldDB" id="A0AAQ0BWX4"/>
<accession>A0AAQ0BWX4</accession>
<dbReference type="RefSeq" id="WP_165603250.1">
    <property type="nucleotide sequence ID" value="NZ_CP066065.1"/>
</dbReference>
<dbReference type="Proteomes" id="UP000595220">
    <property type="component" value="Chromosome"/>
</dbReference>
<dbReference type="EMBL" id="CP066065">
    <property type="protein sequence ID" value="QQC43133.1"/>
    <property type="molecule type" value="Genomic_DNA"/>
</dbReference>
<protein>
    <submittedName>
        <fullName evidence="1">Uncharacterized protein</fullName>
    </submittedName>
</protein>
<gene>
    <name evidence="1" type="ORF">I6H42_04755</name>
</gene>
<reference evidence="1 2" key="1">
    <citation type="submission" date="2020-12" db="EMBL/GenBank/DDBJ databases">
        <title>FDA dAtabase for Regulatory Grade micrObial Sequences (FDA-ARGOS): Supporting development and validation of Infectious Disease Dx tests.</title>
        <authorList>
            <person name="Sproer C."/>
            <person name="Gronow S."/>
            <person name="Severitt S."/>
            <person name="Schroder I."/>
            <person name="Tallon L."/>
            <person name="Sadzewicz L."/>
            <person name="Zhao X."/>
            <person name="Boylan J."/>
            <person name="Ott S."/>
            <person name="Bowen H."/>
            <person name="Vavikolanu K."/>
            <person name="Mehta A."/>
            <person name="Aluvathingal J."/>
            <person name="Nadendla S."/>
            <person name="Lowell S."/>
            <person name="Myers T."/>
            <person name="Yan Y."/>
            <person name="Sichtig H."/>
        </authorList>
    </citation>
    <scope>NUCLEOTIDE SEQUENCE [LARGE SCALE GENOMIC DNA]</scope>
    <source>
        <strain evidence="1 2">FDAARGOS_985</strain>
    </source>
</reference>
<proteinExistence type="predicted"/>
<sequence>MVTLIREPDPSEQCSEVEAVILNDQGIDKSYVATESPVYEGDIIEFPDPRGGTMQFFAEKVVINDLPNGPFADMADTEVYLSKELSPRKAPVRRISFEGLHPAVVEASAGMFADGHFSQAVGEAFKSVEVRVCRVLPGSGDRRLAGCRGR</sequence>
<organism evidence="1 2">
    <name type="scientific">Schaalia meyeri</name>
    <dbReference type="NCBI Taxonomy" id="52773"/>
    <lineage>
        <taxon>Bacteria</taxon>
        <taxon>Bacillati</taxon>
        <taxon>Actinomycetota</taxon>
        <taxon>Actinomycetes</taxon>
        <taxon>Actinomycetales</taxon>
        <taxon>Actinomycetaceae</taxon>
        <taxon>Schaalia</taxon>
    </lineage>
</organism>
<evidence type="ECO:0000313" key="2">
    <source>
        <dbReference type="Proteomes" id="UP000595220"/>
    </source>
</evidence>